<sequence length="252" mass="28856">MAAGHLVIVPGHGIWRGTNKGEASEDWLLEPFQVEGHDHLYFIKHIETALRLADDDSEAIVMFSGGQTKRQAGCMSEAQSYYLLARELVNGLALKRLDESLERCHTEEYARDSFENVLFSIARFKEITGSYPERITIPGFEFKRERFMNHHFKALKFDLNNVTYIGLGPKPDYDEQSTQWLKYFDDLKKAEYKNAVSQFTKDPLGNGPVLGSKKKNRNPFNRQHGYLISCPELQPLFGDSEGLDAYTPPWTK</sequence>
<reference evidence="2" key="1">
    <citation type="journal article" date="2015" name="J. Biotechnol.">
        <title>The structure of the Cyberlindnera jadinii genome and its relation to Candida utilis analyzed by the occurrence of single nucleotide polymorphisms.</title>
        <authorList>
            <person name="Rupp O."/>
            <person name="Brinkrolf K."/>
            <person name="Buerth C."/>
            <person name="Kunigo M."/>
            <person name="Schneider J."/>
            <person name="Jaenicke S."/>
            <person name="Goesmann A."/>
            <person name="Puehler A."/>
            <person name="Jaeger K.-E."/>
            <person name="Ernst J.F."/>
        </authorList>
    </citation>
    <scope>NUCLEOTIDE SEQUENCE [LARGE SCALE GENOMIC DNA]</scope>
    <source>
        <strain evidence="2">ATCC 18201 / CBS 1600 / BCRC 20928 / JCM 3617 / NBRC 0987 / NRRL Y-1542</strain>
    </source>
</reference>
<dbReference type="EMBL" id="CDQK01000002">
    <property type="protein sequence ID" value="CEP21315.1"/>
    <property type="molecule type" value="Genomic_DNA"/>
</dbReference>
<evidence type="ECO:0000313" key="2">
    <source>
        <dbReference type="Proteomes" id="UP000038830"/>
    </source>
</evidence>
<dbReference type="Proteomes" id="UP000038830">
    <property type="component" value="Unassembled WGS sequence"/>
</dbReference>
<protein>
    <recommendedName>
        <fullName evidence="3">DUF218 domain-containing protein</fullName>
    </recommendedName>
</protein>
<dbReference type="PANTHER" id="PTHR28110:SF1">
    <property type="entry name" value="TRANSMEMBRANE PROTEIN"/>
    <property type="match status" value="1"/>
</dbReference>
<organism evidence="1 2">
    <name type="scientific">Cyberlindnera jadinii (strain ATCC 18201 / CBS 1600 / BCRC 20928 / JCM 3617 / NBRC 0987 / NRRL Y-1542)</name>
    <name type="common">Torula yeast</name>
    <name type="synonym">Candida utilis</name>
    <dbReference type="NCBI Taxonomy" id="983966"/>
    <lineage>
        <taxon>Eukaryota</taxon>
        <taxon>Fungi</taxon>
        <taxon>Dikarya</taxon>
        <taxon>Ascomycota</taxon>
        <taxon>Saccharomycotina</taxon>
        <taxon>Saccharomycetes</taxon>
        <taxon>Phaffomycetales</taxon>
        <taxon>Phaffomycetaceae</taxon>
        <taxon>Cyberlindnera</taxon>
    </lineage>
</organism>
<evidence type="ECO:0000313" key="1">
    <source>
        <dbReference type="EMBL" id="CEP21315.1"/>
    </source>
</evidence>
<dbReference type="PANTHER" id="PTHR28110">
    <property type="entry name" value="TRANSMEMBRANE PROTEIN"/>
    <property type="match status" value="1"/>
</dbReference>
<accession>A0A0H5C0L7</accession>
<evidence type="ECO:0008006" key="3">
    <source>
        <dbReference type="Google" id="ProtNLM"/>
    </source>
</evidence>
<dbReference type="InterPro" id="IPR055323">
    <property type="entry name" value="C57A10.07/YOR238W"/>
</dbReference>
<gene>
    <name evidence="1" type="ORF">BN1211_1381</name>
</gene>
<dbReference type="AlphaFoldDB" id="A0A0H5C0L7"/>
<name>A0A0H5C0L7_CYBJN</name>
<proteinExistence type="predicted"/>
<dbReference type="GO" id="GO:0005737">
    <property type="term" value="C:cytoplasm"/>
    <property type="evidence" value="ECO:0007669"/>
    <property type="project" value="TreeGrafter"/>
</dbReference>